<dbReference type="PRINTS" id="PR00039">
    <property type="entry name" value="HTHLYSR"/>
</dbReference>
<protein>
    <submittedName>
        <fullName evidence="6">LysR substrate-binding domain-containing protein</fullName>
    </submittedName>
</protein>
<dbReference type="Pfam" id="PF00126">
    <property type="entry name" value="HTH_1"/>
    <property type="match status" value="1"/>
</dbReference>
<dbReference type="Pfam" id="PF03466">
    <property type="entry name" value="LysR_substrate"/>
    <property type="match status" value="1"/>
</dbReference>
<keyword evidence="4" id="KW-0804">Transcription</keyword>
<dbReference type="EMBL" id="JAWMAJ010000141">
    <property type="protein sequence ID" value="MDV7220714.1"/>
    <property type="molecule type" value="Genomic_DNA"/>
</dbReference>
<organism evidence="6 7">
    <name type="scientific">Streptomyces prunicolor</name>
    <dbReference type="NCBI Taxonomy" id="67348"/>
    <lineage>
        <taxon>Bacteria</taxon>
        <taxon>Bacillati</taxon>
        <taxon>Actinomycetota</taxon>
        <taxon>Actinomycetes</taxon>
        <taxon>Kitasatosporales</taxon>
        <taxon>Streptomycetaceae</taxon>
        <taxon>Streptomyces</taxon>
    </lineage>
</organism>
<evidence type="ECO:0000259" key="5">
    <source>
        <dbReference type="PROSITE" id="PS50931"/>
    </source>
</evidence>
<accession>A0ABU4FJC0</accession>
<evidence type="ECO:0000256" key="1">
    <source>
        <dbReference type="ARBA" id="ARBA00009437"/>
    </source>
</evidence>
<name>A0ABU4FJC0_9ACTN</name>
<dbReference type="Gene3D" id="3.40.190.10">
    <property type="entry name" value="Periplasmic binding protein-like II"/>
    <property type="match status" value="2"/>
</dbReference>
<dbReference type="InterPro" id="IPR036388">
    <property type="entry name" value="WH-like_DNA-bd_sf"/>
</dbReference>
<dbReference type="Proteomes" id="UP001187346">
    <property type="component" value="Unassembled WGS sequence"/>
</dbReference>
<dbReference type="SUPFAM" id="SSF53850">
    <property type="entry name" value="Periplasmic binding protein-like II"/>
    <property type="match status" value="1"/>
</dbReference>
<dbReference type="InterPro" id="IPR000847">
    <property type="entry name" value="LysR_HTH_N"/>
</dbReference>
<dbReference type="InterPro" id="IPR036390">
    <property type="entry name" value="WH_DNA-bd_sf"/>
</dbReference>
<dbReference type="PANTHER" id="PTHR30346:SF0">
    <property type="entry name" value="HCA OPERON TRANSCRIPTIONAL ACTIVATOR HCAR"/>
    <property type="match status" value="1"/>
</dbReference>
<dbReference type="CDD" id="cd08414">
    <property type="entry name" value="PBP2_LTTR_aromatics_like"/>
    <property type="match status" value="1"/>
</dbReference>
<evidence type="ECO:0000256" key="3">
    <source>
        <dbReference type="ARBA" id="ARBA00023125"/>
    </source>
</evidence>
<proteinExistence type="inferred from homology"/>
<keyword evidence="3" id="KW-0238">DNA-binding</keyword>
<evidence type="ECO:0000313" key="6">
    <source>
        <dbReference type="EMBL" id="MDV7220714.1"/>
    </source>
</evidence>
<evidence type="ECO:0000256" key="2">
    <source>
        <dbReference type="ARBA" id="ARBA00023015"/>
    </source>
</evidence>
<feature type="domain" description="HTH lysR-type" evidence="5">
    <location>
        <begin position="3"/>
        <end position="60"/>
    </location>
</feature>
<dbReference type="PROSITE" id="PS50931">
    <property type="entry name" value="HTH_LYSR"/>
    <property type="match status" value="1"/>
</dbReference>
<dbReference type="Gene3D" id="1.10.10.10">
    <property type="entry name" value="Winged helix-like DNA-binding domain superfamily/Winged helix DNA-binding domain"/>
    <property type="match status" value="1"/>
</dbReference>
<dbReference type="PANTHER" id="PTHR30346">
    <property type="entry name" value="TRANSCRIPTIONAL DUAL REGULATOR HCAR-RELATED"/>
    <property type="match status" value="1"/>
</dbReference>
<comment type="caution">
    <text evidence="6">The sequence shown here is derived from an EMBL/GenBank/DDBJ whole genome shotgun (WGS) entry which is preliminary data.</text>
</comment>
<gene>
    <name evidence="6" type="ORF">R5A26_32735</name>
</gene>
<evidence type="ECO:0000313" key="7">
    <source>
        <dbReference type="Proteomes" id="UP001187346"/>
    </source>
</evidence>
<evidence type="ECO:0000256" key="4">
    <source>
        <dbReference type="ARBA" id="ARBA00023163"/>
    </source>
</evidence>
<dbReference type="SUPFAM" id="SSF46785">
    <property type="entry name" value="Winged helix' DNA-binding domain"/>
    <property type="match status" value="1"/>
</dbReference>
<comment type="similarity">
    <text evidence="1">Belongs to the LysR transcriptional regulatory family.</text>
</comment>
<keyword evidence="2" id="KW-0805">Transcription regulation</keyword>
<reference evidence="6 7" key="1">
    <citation type="submission" date="2023-10" db="EMBL/GenBank/DDBJ databases">
        <title>Characterization of rhizosphere-enriched actinobacteria from wheat plants lab-grown on chernevaya soil.</title>
        <authorList>
            <person name="Tikhonova E.N."/>
            <person name="Konopkin A."/>
            <person name="Kravchenko I.K."/>
        </authorList>
    </citation>
    <scope>NUCLEOTIDE SEQUENCE [LARGE SCALE GENOMIC DNA]</scope>
    <source>
        <strain evidence="6 7">RR29</strain>
    </source>
</reference>
<keyword evidence="7" id="KW-1185">Reference proteome</keyword>
<dbReference type="InterPro" id="IPR005119">
    <property type="entry name" value="LysR_subst-bd"/>
</dbReference>
<dbReference type="RefSeq" id="WP_019055659.1">
    <property type="nucleotide sequence ID" value="NZ_JAPEMW010000001.1"/>
</dbReference>
<sequence>MDVDLRKLRYFLAVAEELHFGRAAERLHITQPVLSRQIRVLESELGVDVFMRDRRSTVLTPAGEQLVHDAGPLLANADALLRRVRAASESVTRLTIGFMPGITLTPVVRLLRERHPGLDVRMLRTGWHDQVEVLHDARADVGIVRLPIDPAGLEIRPLFTEPRLVMVASSHRLAGKETVRVADLAADHLLQDPDAVPEWRDIAVELRTGERRPVPAIHSVEEKLELVAGGQGIAVIPASTANFYTRPGVEAIPVDDLGPNHVAAAWPTGRTTGLVQEFVDAATALLPEQVVEAH</sequence>